<proteinExistence type="predicted"/>
<name>A0A917TCQ2_9ACTN</name>
<reference evidence="1" key="1">
    <citation type="journal article" date="2014" name="Int. J. Syst. Evol. Microbiol.">
        <title>Complete genome sequence of Corynebacterium casei LMG S-19264T (=DSM 44701T), isolated from a smear-ripened cheese.</title>
        <authorList>
            <consortium name="US DOE Joint Genome Institute (JGI-PGF)"/>
            <person name="Walter F."/>
            <person name="Albersmeier A."/>
            <person name="Kalinowski J."/>
            <person name="Ruckert C."/>
        </authorList>
    </citation>
    <scope>NUCLEOTIDE SEQUENCE</scope>
    <source>
        <strain evidence="1">JCM 19831</strain>
    </source>
</reference>
<organism evidence="1 2">
    <name type="scientific">Dactylosporangium sucinum</name>
    <dbReference type="NCBI Taxonomy" id="1424081"/>
    <lineage>
        <taxon>Bacteria</taxon>
        <taxon>Bacillati</taxon>
        <taxon>Actinomycetota</taxon>
        <taxon>Actinomycetes</taxon>
        <taxon>Micromonosporales</taxon>
        <taxon>Micromonosporaceae</taxon>
        <taxon>Dactylosporangium</taxon>
    </lineage>
</organism>
<dbReference type="Proteomes" id="UP000642070">
    <property type="component" value="Unassembled WGS sequence"/>
</dbReference>
<reference evidence="1" key="2">
    <citation type="submission" date="2020-09" db="EMBL/GenBank/DDBJ databases">
        <authorList>
            <person name="Sun Q."/>
            <person name="Ohkuma M."/>
        </authorList>
    </citation>
    <scope>NUCLEOTIDE SEQUENCE</scope>
    <source>
        <strain evidence="1">JCM 19831</strain>
    </source>
</reference>
<gene>
    <name evidence="1" type="ORF">GCM10007977_016240</name>
</gene>
<accession>A0A917TCQ2</accession>
<sequence length="91" mass="10661">MRMFYEGPDIVVTSEHFIILGPYPVRYRLDDVREPYIVQHGRGSRFRSAQEIRARYGARDVRLFSTTNATTFGHVRRALIRALEHRAARRG</sequence>
<dbReference type="EMBL" id="BMPI01000006">
    <property type="protein sequence ID" value="GGM15787.1"/>
    <property type="molecule type" value="Genomic_DNA"/>
</dbReference>
<evidence type="ECO:0000313" key="1">
    <source>
        <dbReference type="EMBL" id="GGM15787.1"/>
    </source>
</evidence>
<comment type="caution">
    <text evidence="1">The sequence shown here is derived from an EMBL/GenBank/DDBJ whole genome shotgun (WGS) entry which is preliminary data.</text>
</comment>
<dbReference type="AlphaFoldDB" id="A0A917TCQ2"/>
<keyword evidence="2" id="KW-1185">Reference proteome</keyword>
<protein>
    <submittedName>
        <fullName evidence="1">Uncharacterized protein</fullName>
    </submittedName>
</protein>
<evidence type="ECO:0000313" key="2">
    <source>
        <dbReference type="Proteomes" id="UP000642070"/>
    </source>
</evidence>